<protein>
    <submittedName>
        <fullName evidence="1">RHOMBOID-like protein 1</fullName>
    </submittedName>
</protein>
<evidence type="ECO:0000313" key="1">
    <source>
        <dbReference type="EMBL" id="KAI8014677.1"/>
    </source>
</evidence>
<accession>A0ACC0HP49</accession>
<sequence>MHVEKQVCSKNGHSLLNSILFTSPPSSHRPTMGRASPLDDEEDLQITVHPGRGPPADHHHSPTRPPRPPPPPTTPIYQPFKKHFPWLVPLFVVTNIVLFAISMYINDCPRNSHNCLAADILGRFAFQNLKENPLLGPSGSTLQLMGALEVKKVVENHEVWRLISCTWLHAGLFHVLANMLSLVFVGIRLEQEFGFVRIGLLYVISGIGGSLSSSLFIRTTISVGASGALFGLLGGMLSELLTNWTIYANKFAALLTLILIIAINLAVGILPHVDNYAHIGGFITGFLLGFVVLIRPQYAWVRQRHTPPRYHGNSSKPKYKMYQFVLLVLSLIILTASFTIGMVLLLRGVDGNQYCSWCHYMSCVPTSLWKCKLDEVYCESTMVGNQLSLKCLSNGKSKDYMLEGNSSHSNLEQLCSQLCS</sequence>
<keyword evidence="2" id="KW-1185">Reference proteome</keyword>
<name>A0ACC0HP49_9ERIC</name>
<gene>
    <name evidence="1" type="ORF">LOK49_LG05G01260</name>
</gene>
<evidence type="ECO:0000313" key="2">
    <source>
        <dbReference type="Proteomes" id="UP001060215"/>
    </source>
</evidence>
<organism evidence="1 2">
    <name type="scientific">Camellia lanceoleosa</name>
    <dbReference type="NCBI Taxonomy" id="1840588"/>
    <lineage>
        <taxon>Eukaryota</taxon>
        <taxon>Viridiplantae</taxon>
        <taxon>Streptophyta</taxon>
        <taxon>Embryophyta</taxon>
        <taxon>Tracheophyta</taxon>
        <taxon>Spermatophyta</taxon>
        <taxon>Magnoliopsida</taxon>
        <taxon>eudicotyledons</taxon>
        <taxon>Gunneridae</taxon>
        <taxon>Pentapetalae</taxon>
        <taxon>asterids</taxon>
        <taxon>Ericales</taxon>
        <taxon>Theaceae</taxon>
        <taxon>Camellia</taxon>
    </lineage>
</organism>
<comment type="caution">
    <text evidence="1">The sequence shown here is derived from an EMBL/GenBank/DDBJ whole genome shotgun (WGS) entry which is preliminary data.</text>
</comment>
<dbReference type="EMBL" id="CM045761">
    <property type="protein sequence ID" value="KAI8014677.1"/>
    <property type="molecule type" value="Genomic_DNA"/>
</dbReference>
<dbReference type="Proteomes" id="UP001060215">
    <property type="component" value="Chromosome 4"/>
</dbReference>
<proteinExistence type="predicted"/>
<reference evidence="1 2" key="1">
    <citation type="journal article" date="2022" name="Plant J.">
        <title>Chromosome-level genome of Camellia lanceoleosa provides a valuable resource for understanding genome evolution and self-incompatibility.</title>
        <authorList>
            <person name="Gong W."/>
            <person name="Xiao S."/>
            <person name="Wang L."/>
            <person name="Liao Z."/>
            <person name="Chang Y."/>
            <person name="Mo W."/>
            <person name="Hu G."/>
            <person name="Li W."/>
            <person name="Zhao G."/>
            <person name="Zhu H."/>
            <person name="Hu X."/>
            <person name="Ji K."/>
            <person name="Xiang X."/>
            <person name="Song Q."/>
            <person name="Yuan D."/>
            <person name="Jin S."/>
            <person name="Zhang L."/>
        </authorList>
    </citation>
    <scope>NUCLEOTIDE SEQUENCE [LARGE SCALE GENOMIC DNA]</scope>
    <source>
        <strain evidence="1">SQ_2022a</strain>
    </source>
</reference>